<feature type="compositionally biased region" description="Polar residues" evidence="4">
    <location>
        <begin position="20"/>
        <end position="31"/>
    </location>
</feature>
<dbReference type="SMART" id="SM00360">
    <property type="entry name" value="RRM"/>
    <property type="match status" value="2"/>
</dbReference>
<dbReference type="InterPro" id="IPR000504">
    <property type="entry name" value="RRM_dom"/>
</dbReference>
<dbReference type="Proteomes" id="UP000554235">
    <property type="component" value="Unassembled WGS sequence"/>
</dbReference>
<dbReference type="SUPFAM" id="SSF54928">
    <property type="entry name" value="RNA-binding domain, RBD"/>
    <property type="match status" value="1"/>
</dbReference>
<accession>A0A8H4PAR6</accession>
<dbReference type="InterPro" id="IPR035979">
    <property type="entry name" value="RBD_domain_sf"/>
</dbReference>
<organism evidence="6 7">
    <name type="scientific">Fusarium albosuccineum</name>
    <dbReference type="NCBI Taxonomy" id="1237068"/>
    <lineage>
        <taxon>Eukaryota</taxon>
        <taxon>Fungi</taxon>
        <taxon>Dikarya</taxon>
        <taxon>Ascomycota</taxon>
        <taxon>Pezizomycotina</taxon>
        <taxon>Sordariomycetes</taxon>
        <taxon>Hypocreomycetidae</taxon>
        <taxon>Hypocreales</taxon>
        <taxon>Nectriaceae</taxon>
        <taxon>Fusarium</taxon>
        <taxon>Fusarium decemcellulare species complex</taxon>
    </lineage>
</organism>
<dbReference type="PANTHER" id="PTHR10501">
    <property type="entry name" value="U1 SMALL NUCLEAR RIBONUCLEOPROTEIN A/U2 SMALL NUCLEAR RIBONUCLEOPROTEIN B"/>
    <property type="match status" value="1"/>
</dbReference>
<dbReference type="OrthoDB" id="431169at2759"/>
<feature type="region of interest" description="Disordered" evidence="4">
    <location>
        <begin position="547"/>
        <end position="568"/>
    </location>
</feature>
<evidence type="ECO:0000313" key="6">
    <source>
        <dbReference type="EMBL" id="KAF4463833.1"/>
    </source>
</evidence>
<evidence type="ECO:0000256" key="2">
    <source>
        <dbReference type="ARBA" id="ARBA00022884"/>
    </source>
</evidence>
<keyword evidence="2 3" id="KW-0694">RNA-binding</keyword>
<protein>
    <submittedName>
        <fullName evidence="6">RNA binding</fullName>
    </submittedName>
</protein>
<dbReference type="GO" id="GO:0003723">
    <property type="term" value="F:RNA binding"/>
    <property type="evidence" value="ECO:0007669"/>
    <property type="project" value="UniProtKB-UniRule"/>
</dbReference>
<feature type="region of interest" description="Disordered" evidence="4">
    <location>
        <begin position="489"/>
        <end position="508"/>
    </location>
</feature>
<proteinExistence type="predicted"/>
<dbReference type="InterPro" id="IPR012677">
    <property type="entry name" value="Nucleotide-bd_a/b_plait_sf"/>
</dbReference>
<dbReference type="AlphaFoldDB" id="A0A8H4PAR6"/>
<feature type="region of interest" description="Disordered" evidence="4">
    <location>
        <begin position="1"/>
        <end position="31"/>
    </location>
</feature>
<evidence type="ECO:0000256" key="3">
    <source>
        <dbReference type="PROSITE-ProRule" id="PRU00176"/>
    </source>
</evidence>
<dbReference type="CDD" id="cd12245">
    <property type="entry name" value="RRM_scw1_like"/>
    <property type="match status" value="1"/>
</dbReference>
<evidence type="ECO:0000256" key="1">
    <source>
        <dbReference type="ARBA" id="ARBA00022553"/>
    </source>
</evidence>
<comment type="caution">
    <text evidence="6">The sequence shown here is derived from an EMBL/GenBank/DDBJ whole genome shotgun (WGS) entry which is preliminary data.</text>
</comment>
<sequence length="568" mass="60204">MNADRSAQPSGASRVASPANKLSNRASPYPPSTTTIVDTSVATIASPLNATSAAVIAAMATPGFLPPTHAFRSNMVPPPSYASSMRDTPRSGNTPFSSSPSPMVRVLIRRLPLNTSEESLRLMVVWSQELADVELLPVEQSEDLGFRSALLRFRTMAGAREAKKMLDGRSNISNDAEMIVEILSSSPALARRYPLETVSVNTSSSASSAASSRFNGPFQSLESIPPQTNGVYPGHELPNPDTSAHYQNLFSPQSPIGNHLTEHGRISGKTLIANDSVDDDETSDLLKDPVAYAEHGATTQRRATAPQIPIGRLAALSLNTNTAPPQAPSSLPPYMNVMSPQSGPMSPMDKSGFGMSYQVINSPYQRQNFPPVNPADQNPPCNTLYVGNLPIDTSEEELKALFSKQRGYKRLCFRTKQNGPMCFVEFEDVSFATKALHELYGQPLHNSVKGGIRLSFSKNPLGVRSGQTPTHSNSAALAGMNAVIPGSANGFSTANRPPPGLAAPPGLGSGRVHYHGPAALSAGHAGAGFSGISSYNWNAPAYNGHISAAPSGVSTPPASFPPPYMMGR</sequence>
<dbReference type="PROSITE" id="PS50102">
    <property type="entry name" value="RRM"/>
    <property type="match status" value="1"/>
</dbReference>
<feature type="compositionally biased region" description="Pro residues" evidence="4">
    <location>
        <begin position="558"/>
        <end position="568"/>
    </location>
</feature>
<reference evidence="6 7" key="1">
    <citation type="submission" date="2020-01" db="EMBL/GenBank/DDBJ databases">
        <title>Identification and distribution of gene clusters putatively required for synthesis of sphingolipid metabolism inhibitors in phylogenetically diverse species of the filamentous fungus Fusarium.</title>
        <authorList>
            <person name="Kim H.-S."/>
            <person name="Busman M."/>
            <person name="Brown D.W."/>
            <person name="Divon H."/>
            <person name="Uhlig S."/>
            <person name="Proctor R.H."/>
        </authorList>
    </citation>
    <scope>NUCLEOTIDE SEQUENCE [LARGE SCALE GENOMIC DNA]</scope>
    <source>
        <strain evidence="6 7">NRRL 20459</strain>
    </source>
</reference>
<dbReference type="EMBL" id="JAADYS010001299">
    <property type="protein sequence ID" value="KAF4463833.1"/>
    <property type="molecule type" value="Genomic_DNA"/>
</dbReference>
<name>A0A8H4PAR6_9HYPO</name>
<feature type="domain" description="RRM" evidence="5">
    <location>
        <begin position="382"/>
        <end position="459"/>
    </location>
</feature>
<dbReference type="Gene3D" id="3.30.70.330">
    <property type="match status" value="1"/>
</dbReference>
<evidence type="ECO:0000313" key="7">
    <source>
        <dbReference type="Proteomes" id="UP000554235"/>
    </source>
</evidence>
<dbReference type="FunFam" id="3.30.70.330:FF:000089">
    <property type="entry name" value="RNA binding protein"/>
    <property type="match status" value="1"/>
</dbReference>
<feature type="compositionally biased region" description="Polar residues" evidence="4">
    <location>
        <begin position="1"/>
        <end position="11"/>
    </location>
</feature>
<feature type="region of interest" description="Disordered" evidence="4">
    <location>
        <begin position="76"/>
        <end position="100"/>
    </location>
</feature>
<keyword evidence="7" id="KW-1185">Reference proteome</keyword>
<evidence type="ECO:0000256" key="4">
    <source>
        <dbReference type="SAM" id="MobiDB-lite"/>
    </source>
</evidence>
<keyword evidence="1" id="KW-0597">Phosphoprotein</keyword>
<feature type="compositionally biased region" description="Polar residues" evidence="4">
    <location>
        <begin position="81"/>
        <end position="100"/>
    </location>
</feature>
<dbReference type="Pfam" id="PF00076">
    <property type="entry name" value="RRM_1"/>
    <property type="match status" value="1"/>
</dbReference>
<gene>
    <name evidence="6" type="ORF">FALBO_9340</name>
</gene>
<evidence type="ECO:0000259" key="5">
    <source>
        <dbReference type="PROSITE" id="PS50102"/>
    </source>
</evidence>